<dbReference type="GO" id="GO:0005085">
    <property type="term" value="F:guanyl-nucleotide exchange factor activity"/>
    <property type="evidence" value="ECO:0007669"/>
    <property type="project" value="InterPro"/>
</dbReference>
<dbReference type="Gene3D" id="1.20.900.10">
    <property type="entry name" value="Dbl homology (DH) domain"/>
    <property type="match status" value="1"/>
</dbReference>
<dbReference type="Proteomes" id="UP000036403">
    <property type="component" value="Unassembled WGS sequence"/>
</dbReference>
<feature type="region of interest" description="Disordered" evidence="1">
    <location>
        <begin position="161"/>
        <end position="194"/>
    </location>
</feature>
<protein>
    <submittedName>
        <fullName evidence="3">Rac guanine nucleotide exchange factor jj-like protein</fullName>
    </submittedName>
</protein>
<organism evidence="3 4">
    <name type="scientific">Lasius niger</name>
    <name type="common">Black garden ant</name>
    <dbReference type="NCBI Taxonomy" id="67767"/>
    <lineage>
        <taxon>Eukaryota</taxon>
        <taxon>Metazoa</taxon>
        <taxon>Ecdysozoa</taxon>
        <taxon>Arthropoda</taxon>
        <taxon>Hexapoda</taxon>
        <taxon>Insecta</taxon>
        <taxon>Pterygota</taxon>
        <taxon>Neoptera</taxon>
        <taxon>Endopterygota</taxon>
        <taxon>Hymenoptera</taxon>
        <taxon>Apocrita</taxon>
        <taxon>Aculeata</taxon>
        <taxon>Formicoidea</taxon>
        <taxon>Formicidae</taxon>
        <taxon>Formicinae</taxon>
        <taxon>Lasius</taxon>
        <taxon>Lasius</taxon>
    </lineage>
</organism>
<comment type="caution">
    <text evidence="3">The sequence shown here is derived from an EMBL/GenBank/DDBJ whole genome shotgun (WGS) entry which is preliminary data.</text>
</comment>
<dbReference type="EMBL" id="LBMM01011205">
    <property type="protein sequence ID" value="KMQ86969.1"/>
    <property type="molecule type" value="Genomic_DNA"/>
</dbReference>
<dbReference type="PANTHER" id="PTHR12673">
    <property type="entry name" value="FACIOGENITAL DYSPLASIA PROTEIN"/>
    <property type="match status" value="1"/>
</dbReference>
<reference evidence="3 4" key="1">
    <citation type="submission" date="2015-04" db="EMBL/GenBank/DDBJ databases">
        <title>Lasius niger genome sequencing.</title>
        <authorList>
            <person name="Konorov E.A."/>
            <person name="Nikitin M.A."/>
            <person name="Kirill M.V."/>
            <person name="Chang P."/>
        </authorList>
    </citation>
    <scope>NUCLEOTIDE SEQUENCE [LARGE SCALE GENOMIC DNA]</scope>
    <source>
        <tissue evidence="3">Whole</tissue>
    </source>
</reference>
<feature type="domain" description="DH" evidence="2">
    <location>
        <begin position="52"/>
        <end position="150"/>
    </location>
</feature>
<name>A0A0J7K9L0_LASNI</name>
<keyword evidence="4" id="KW-1185">Reference proteome</keyword>
<evidence type="ECO:0000259" key="2">
    <source>
        <dbReference type="PROSITE" id="PS50010"/>
    </source>
</evidence>
<evidence type="ECO:0000256" key="1">
    <source>
        <dbReference type="SAM" id="MobiDB-lite"/>
    </source>
</evidence>
<sequence length="241" mass="28266">MYSPLSPQTSLSSELRKIINERNMLSMRSRMKVLHALNEDSEKCEEERERTLRSQAIQEILTTEVTYLQQLEILAEFFIQPILERKLLNHPLLVTLLENIKTLYNVSGELVAGIKYNPDNITEVFHKLAPFFKLYSIYAYDYTQVLNLLQYTECRQTLRKESSSRKPLRHKNINEFPSDDIPKKSIKRKRDEQDPATLRIHETNLRSIASSAEENVSSPFRIIGEFFTYIGTTIKDLFTFR</sequence>
<dbReference type="SMART" id="SM00325">
    <property type="entry name" value="RhoGEF"/>
    <property type="match status" value="1"/>
</dbReference>
<accession>A0A0J7K9L0</accession>
<dbReference type="InterPro" id="IPR035899">
    <property type="entry name" value="DBL_dom_sf"/>
</dbReference>
<dbReference type="OrthoDB" id="245697at2759"/>
<evidence type="ECO:0000313" key="4">
    <source>
        <dbReference type="Proteomes" id="UP000036403"/>
    </source>
</evidence>
<dbReference type="PROSITE" id="PS50010">
    <property type="entry name" value="DH_2"/>
    <property type="match status" value="1"/>
</dbReference>
<evidence type="ECO:0000313" key="3">
    <source>
        <dbReference type="EMBL" id="KMQ86969.1"/>
    </source>
</evidence>
<dbReference type="AlphaFoldDB" id="A0A0J7K9L0"/>
<dbReference type="PANTHER" id="PTHR12673:SF159">
    <property type="entry name" value="LD03170P"/>
    <property type="match status" value="1"/>
</dbReference>
<dbReference type="SUPFAM" id="SSF48065">
    <property type="entry name" value="DBL homology domain (DH-domain)"/>
    <property type="match status" value="1"/>
</dbReference>
<dbReference type="InterPro" id="IPR051092">
    <property type="entry name" value="FYVE_RhoGEF_PH"/>
</dbReference>
<gene>
    <name evidence="3" type="ORF">RF55_13899</name>
</gene>
<dbReference type="InterPro" id="IPR000219">
    <property type="entry name" value="DH_dom"/>
</dbReference>
<dbReference type="PaxDb" id="67767-A0A0J7K9L0"/>
<dbReference type="Pfam" id="PF00621">
    <property type="entry name" value="RhoGEF"/>
    <property type="match status" value="1"/>
</dbReference>
<dbReference type="GO" id="GO:0005737">
    <property type="term" value="C:cytoplasm"/>
    <property type="evidence" value="ECO:0007669"/>
    <property type="project" value="TreeGrafter"/>
</dbReference>
<dbReference type="STRING" id="67767.A0A0J7K9L0"/>
<proteinExistence type="predicted"/>